<keyword evidence="2" id="KW-1185">Reference proteome</keyword>
<proteinExistence type="predicted"/>
<reference evidence="1 2" key="1">
    <citation type="submission" date="2023-09" db="EMBL/GenBank/DDBJ databases">
        <authorList>
            <person name="Rey-Velasco X."/>
        </authorList>
    </citation>
    <scope>NUCLEOTIDE SEQUENCE [LARGE SCALE GENOMIC DNA]</scope>
    <source>
        <strain evidence="1 2">W345</strain>
    </source>
</reference>
<evidence type="ECO:0000313" key="1">
    <source>
        <dbReference type="EMBL" id="MDT0498483.1"/>
    </source>
</evidence>
<dbReference type="Proteomes" id="UP001254608">
    <property type="component" value="Unassembled WGS sequence"/>
</dbReference>
<organism evidence="1 2">
    <name type="scientific">Banduia mediterranea</name>
    <dbReference type="NCBI Taxonomy" id="3075609"/>
    <lineage>
        <taxon>Bacteria</taxon>
        <taxon>Pseudomonadati</taxon>
        <taxon>Pseudomonadota</taxon>
        <taxon>Gammaproteobacteria</taxon>
        <taxon>Nevskiales</taxon>
        <taxon>Algiphilaceae</taxon>
        <taxon>Banduia</taxon>
    </lineage>
</organism>
<dbReference type="InterPro" id="IPR007922">
    <property type="entry name" value="DciA-like"/>
</dbReference>
<dbReference type="EMBL" id="JAVRIC010000022">
    <property type="protein sequence ID" value="MDT0498483.1"/>
    <property type="molecule type" value="Genomic_DNA"/>
</dbReference>
<accession>A0ABU2WKS6</accession>
<dbReference type="RefSeq" id="WP_311365896.1">
    <property type="nucleotide sequence ID" value="NZ_JAVRIC010000022.1"/>
</dbReference>
<name>A0ABU2WKS6_9GAMM</name>
<dbReference type="Pfam" id="PF05258">
    <property type="entry name" value="DciA"/>
    <property type="match status" value="1"/>
</dbReference>
<sequence length="96" mass="10959">MSQLLDGHPTTVRSVLARAQYLRGIQDAIREHLAAPWSHSVRVANLRGRKLILYTDNASALNQMRFRTDELLAFLQERFGTTFRQIEIKVRPAAPS</sequence>
<evidence type="ECO:0000313" key="2">
    <source>
        <dbReference type="Proteomes" id="UP001254608"/>
    </source>
</evidence>
<comment type="caution">
    <text evidence="1">The sequence shown here is derived from an EMBL/GenBank/DDBJ whole genome shotgun (WGS) entry which is preliminary data.</text>
</comment>
<gene>
    <name evidence="1" type="ORF">RM530_14115</name>
</gene>
<protein>
    <submittedName>
        <fullName evidence="1">DciA family protein</fullName>
    </submittedName>
</protein>